<gene>
    <name evidence="2" type="ORF">RHOBADRAFT_50061</name>
</gene>
<feature type="region of interest" description="Disordered" evidence="1">
    <location>
        <begin position="215"/>
        <end position="241"/>
    </location>
</feature>
<protein>
    <submittedName>
        <fullName evidence="2">Uncharacterized protein</fullName>
    </submittedName>
</protein>
<feature type="region of interest" description="Disordered" evidence="1">
    <location>
        <begin position="119"/>
        <end position="182"/>
    </location>
</feature>
<feature type="compositionally biased region" description="Pro residues" evidence="1">
    <location>
        <begin position="1"/>
        <end position="26"/>
    </location>
</feature>
<name>A0A0P9F206_RHOGW</name>
<dbReference type="OrthoDB" id="2434934at2759"/>
<organism evidence="2 3">
    <name type="scientific">Rhodotorula graminis (strain WP1)</name>
    <dbReference type="NCBI Taxonomy" id="578459"/>
    <lineage>
        <taxon>Eukaryota</taxon>
        <taxon>Fungi</taxon>
        <taxon>Dikarya</taxon>
        <taxon>Basidiomycota</taxon>
        <taxon>Pucciniomycotina</taxon>
        <taxon>Microbotryomycetes</taxon>
        <taxon>Sporidiobolales</taxon>
        <taxon>Sporidiobolaceae</taxon>
        <taxon>Rhodotorula</taxon>
    </lineage>
</organism>
<accession>A0A0P9F206</accession>
<reference evidence="2 3" key="1">
    <citation type="journal article" date="2015" name="Front. Microbiol.">
        <title>Genome sequence of the plant growth promoting endophytic yeast Rhodotorula graminis WP1.</title>
        <authorList>
            <person name="Firrincieli A."/>
            <person name="Otillar R."/>
            <person name="Salamov A."/>
            <person name="Schmutz J."/>
            <person name="Khan Z."/>
            <person name="Redman R.S."/>
            <person name="Fleck N.D."/>
            <person name="Lindquist E."/>
            <person name="Grigoriev I.V."/>
            <person name="Doty S.L."/>
        </authorList>
    </citation>
    <scope>NUCLEOTIDE SEQUENCE [LARGE SCALE GENOMIC DNA]</scope>
    <source>
        <strain evidence="2 3">WP1</strain>
    </source>
</reference>
<evidence type="ECO:0000313" key="3">
    <source>
        <dbReference type="Proteomes" id="UP000053890"/>
    </source>
</evidence>
<dbReference type="AlphaFoldDB" id="A0A0P9F206"/>
<feature type="compositionally biased region" description="Basic and acidic residues" evidence="1">
    <location>
        <begin position="164"/>
        <end position="182"/>
    </location>
</feature>
<feature type="compositionally biased region" description="Low complexity" evidence="1">
    <location>
        <begin position="27"/>
        <end position="54"/>
    </location>
</feature>
<dbReference type="RefSeq" id="XP_018269773.1">
    <property type="nucleotide sequence ID" value="XM_018415289.1"/>
</dbReference>
<sequence>MAAPAPAPPTQPRPLDLAPPAPPPSSSPFAPSDTILNPASTDAPPSPSTRAAPAPRKRFSLDLPLLRRRLSPLWPAGHPGHDDGERPIGHQARVLCALITGVVPEPAQTRPRARVLSLAASSSGSSGRREAHATAVASRTLTRASVAGPEMRKEHAQGVRARKGRDEEHEGEHGSKGHECRAVPHVKPKALKKLKADLVKADKARAIVADLKRLDDPLDEPSAPSSSLDHACNEPAFSGRPRRNVARGYALPPLVEDAAAPSSAAPTSSPPFPPSSAHADPTLCLISFGTDLPPMSPGALGGLAGAKSGAFELLADLSGALVDKSGAHEGVYGLPQDRVSVLICAFLSSSYWADENVQGELTLSSAHRNRLVGV</sequence>
<dbReference type="EMBL" id="KQ474082">
    <property type="protein sequence ID" value="KPV73724.1"/>
    <property type="molecule type" value="Genomic_DNA"/>
</dbReference>
<evidence type="ECO:0000256" key="1">
    <source>
        <dbReference type="SAM" id="MobiDB-lite"/>
    </source>
</evidence>
<dbReference type="GeneID" id="28975737"/>
<evidence type="ECO:0000313" key="2">
    <source>
        <dbReference type="EMBL" id="KPV73724.1"/>
    </source>
</evidence>
<keyword evidence="3" id="KW-1185">Reference proteome</keyword>
<dbReference type="Proteomes" id="UP000053890">
    <property type="component" value="Unassembled WGS sequence"/>
</dbReference>
<proteinExistence type="predicted"/>
<feature type="region of interest" description="Disordered" evidence="1">
    <location>
        <begin position="1"/>
        <end position="60"/>
    </location>
</feature>